<proteinExistence type="predicted"/>
<evidence type="ECO:0000313" key="8">
    <source>
        <dbReference type="Proteomes" id="UP000324907"/>
    </source>
</evidence>
<evidence type="ECO:0000256" key="1">
    <source>
        <dbReference type="PROSITE-ProRule" id="PRU00288"/>
    </source>
</evidence>
<accession>A0A5A8DUC5</accession>
<name>A0A5A8DUC5_CAFRO</name>
<dbReference type="Pfam" id="PF01412">
    <property type="entry name" value="ArfGap"/>
    <property type="match status" value="1"/>
</dbReference>
<dbReference type="AlphaFoldDB" id="A0A5A8DUC5"/>
<dbReference type="EMBL" id="VLTL01000031">
    <property type="protein sequence ID" value="KAA0167935.1"/>
    <property type="molecule type" value="Genomic_DNA"/>
</dbReference>
<gene>
    <name evidence="6" type="ORF">FNF27_01838</name>
    <name evidence="4" type="ORF">FNF28_02681</name>
    <name evidence="5" type="ORF">FNF31_00183</name>
</gene>
<dbReference type="GO" id="GO:0005096">
    <property type="term" value="F:GTPase activator activity"/>
    <property type="evidence" value="ECO:0007669"/>
    <property type="project" value="InterPro"/>
</dbReference>
<evidence type="ECO:0000313" key="4">
    <source>
        <dbReference type="EMBL" id="KAA0167935.1"/>
    </source>
</evidence>
<dbReference type="Proteomes" id="UP000324907">
    <property type="component" value="Unassembled WGS sequence"/>
</dbReference>
<feature type="region of interest" description="Disordered" evidence="2">
    <location>
        <begin position="629"/>
        <end position="722"/>
    </location>
</feature>
<dbReference type="Proteomes" id="UP000322899">
    <property type="component" value="Unassembled WGS sequence"/>
</dbReference>
<comment type="caution">
    <text evidence="5">The sequence shown here is derived from an EMBL/GenBank/DDBJ whole genome shotgun (WGS) entry which is preliminary data.</text>
</comment>
<feature type="compositionally biased region" description="Low complexity" evidence="2">
    <location>
        <begin position="450"/>
        <end position="473"/>
    </location>
</feature>
<dbReference type="PROSITE" id="PS50115">
    <property type="entry name" value="ARFGAP"/>
    <property type="match status" value="1"/>
</dbReference>
<evidence type="ECO:0000259" key="3">
    <source>
        <dbReference type="PROSITE" id="PS50115"/>
    </source>
</evidence>
<feature type="compositionally biased region" description="Low complexity" evidence="2">
    <location>
        <begin position="279"/>
        <end position="369"/>
    </location>
</feature>
<evidence type="ECO:0000313" key="6">
    <source>
        <dbReference type="EMBL" id="KAA0176557.1"/>
    </source>
</evidence>
<feature type="region of interest" description="Disordered" evidence="2">
    <location>
        <begin position="124"/>
        <end position="504"/>
    </location>
</feature>
<evidence type="ECO:0000313" key="7">
    <source>
        <dbReference type="Proteomes" id="UP000322899"/>
    </source>
</evidence>
<feature type="compositionally biased region" description="Pro residues" evidence="2">
    <location>
        <begin position="557"/>
        <end position="585"/>
    </location>
</feature>
<evidence type="ECO:0000256" key="2">
    <source>
        <dbReference type="SAM" id="MobiDB-lite"/>
    </source>
</evidence>
<dbReference type="SMART" id="SM00105">
    <property type="entry name" value="ArfGap"/>
    <property type="match status" value="1"/>
</dbReference>
<feature type="compositionally biased region" description="Pro residues" evidence="2">
    <location>
        <begin position="672"/>
        <end position="686"/>
    </location>
</feature>
<evidence type="ECO:0000313" key="9">
    <source>
        <dbReference type="Proteomes" id="UP000325113"/>
    </source>
</evidence>
<keyword evidence="1" id="KW-0862">Zinc</keyword>
<dbReference type="SUPFAM" id="SSF57863">
    <property type="entry name" value="ArfGap/RecO-like zinc finger"/>
    <property type="match status" value="1"/>
</dbReference>
<feature type="compositionally biased region" description="Basic and acidic residues" evidence="2">
    <location>
        <begin position="417"/>
        <end position="431"/>
    </location>
</feature>
<protein>
    <recommendedName>
        <fullName evidence="3">Arf-GAP domain-containing protein</fullName>
    </recommendedName>
</protein>
<feature type="compositionally biased region" description="Low complexity" evidence="2">
    <location>
        <begin position="240"/>
        <end position="272"/>
    </location>
</feature>
<dbReference type="EMBL" id="VLTO01000007">
    <property type="protein sequence ID" value="KAA0176557.1"/>
    <property type="molecule type" value="Genomic_DNA"/>
</dbReference>
<sequence length="722" mass="72069">MSDPAAVVASLRKKKANKRCADCTSRSATYISTKFWTFICSDCASAHLHLSYPAKGISTSVISKKEADNLARMGNARSNSVYMGTFREGDYDIPTPRSEASARQTFVHLKYEAKRWMAEDGAASVGSSAGEPAAGFGASASPRSRATSGTSAGHSARSPAGGALAGASGGRSRGASAAATTKLQIRMGVATNRPRGSSGHTRPSRLSGPRGAPRAADSSATEDAFGAVDAFGNGPPTAPPSGAGDAGDAFAFDDTAAPSSAPPAAQDAFSFDSPPPRPAARTAAPADDFGFDAPPSKPAPADDFGFDSPPPRAAAASQSPAPAPAASAAADDFGFDSPAPAGKPASNGARAGAPAAAAADDFGFDSPPAGAHSRSTPSRPAAPKAAADDFGFDSAPAATADDDMGDLFGASASPEESAAKAEARARAESHQRRSTLTGNLDALYEKAAQERAAAQQAAMQLQMQQQQQQQQAAMHHHGHGHGAFPHSPAPPASGSGNPFGSPSPARGAPYYPAMGPGAAHGSSVAADPSDPFSAIAGAPPTYGHSEASAGHGGMPAPGMPAPGMPAPGMPAPGMPAPGMPAPGMPAAPSHDHNPFGPDDDAPAAYSAPRAEPDPFAGIVDMTTAADRFQPDKPGSLAQATITPVKAPKADGPPPARQAYRAPVASRADPFGAPAPAPAARAPPPEPSHSAPEEDLFGSFAPPAPAPAPAAPAAEASNPFDMF</sequence>
<feature type="domain" description="Arf-GAP" evidence="3">
    <location>
        <begin position="5"/>
        <end position="124"/>
    </location>
</feature>
<keyword evidence="1" id="KW-0479">Metal-binding</keyword>
<dbReference type="InterPro" id="IPR001164">
    <property type="entry name" value="ArfGAP_dom"/>
</dbReference>
<dbReference type="InterPro" id="IPR037278">
    <property type="entry name" value="ARFGAP/RecO"/>
</dbReference>
<keyword evidence="1" id="KW-0863">Zinc-finger</keyword>
<feature type="region of interest" description="Disordered" evidence="2">
    <location>
        <begin position="517"/>
        <end position="612"/>
    </location>
</feature>
<reference evidence="7 8" key="1">
    <citation type="submission" date="2019-07" db="EMBL/GenBank/DDBJ databases">
        <title>Genomes of Cafeteria roenbergensis.</title>
        <authorList>
            <person name="Fischer M.G."/>
            <person name="Hackl T."/>
            <person name="Roman M."/>
        </authorList>
    </citation>
    <scope>NUCLEOTIDE SEQUENCE [LARGE SCALE GENOMIC DNA]</scope>
    <source>
        <strain evidence="5 9">Cflag</strain>
        <strain evidence="6 7">E4-10P</strain>
        <strain evidence="4 8">RCC970-E3</strain>
    </source>
</reference>
<dbReference type="Gene3D" id="1.10.220.150">
    <property type="entry name" value="Arf GTPase activating protein"/>
    <property type="match status" value="1"/>
</dbReference>
<dbReference type="InterPro" id="IPR038508">
    <property type="entry name" value="ArfGAP_dom_sf"/>
</dbReference>
<dbReference type="Proteomes" id="UP000325113">
    <property type="component" value="Unassembled WGS sequence"/>
</dbReference>
<evidence type="ECO:0000313" key="5">
    <source>
        <dbReference type="EMBL" id="KAA0169023.1"/>
    </source>
</evidence>
<dbReference type="GO" id="GO:0008270">
    <property type="term" value="F:zinc ion binding"/>
    <property type="evidence" value="ECO:0007669"/>
    <property type="project" value="UniProtKB-KW"/>
</dbReference>
<feature type="compositionally biased region" description="Low complexity" evidence="2">
    <location>
        <begin position="482"/>
        <end position="504"/>
    </location>
</feature>
<feature type="compositionally biased region" description="Gly residues" evidence="2">
    <location>
        <begin position="163"/>
        <end position="172"/>
    </location>
</feature>
<dbReference type="OrthoDB" id="6036at2759"/>
<feature type="compositionally biased region" description="Polar residues" evidence="2">
    <location>
        <begin position="141"/>
        <end position="153"/>
    </location>
</feature>
<organism evidence="5 9">
    <name type="scientific">Cafeteria roenbergensis</name>
    <name type="common">Marine flagellate</name>
    <dbReference type="NCBI Taxonomy" id="33653"/>
    <lineage>
        <taxon>Eukaryota</taxon>
        <taxon>Sar</taxon>
        <taxon>Stramenopiles</taxon>
        <taxon>Bigyra</taxon>
        <taxon>Opalozoa</taxon>
        <taxon>Bicosoecida</taxon>
        <taxon>Cafeteriaceae</taxon>
        <taxon>Cafeteria</taxon>
    </lineage>
</organism>
<dbReference type="EMBL" id="VLTM01000001">
    <property type="protein sequence ID" value="KAA0169023.1"/>
    <property type="molecule type" value="Genomic_DNA"/>
</dbReference>